<feature type="domain" description="Nephrocystin 3-like N-terminal" evidence="5">
    <location>
        <begin position="73"/>
        <end position="242"/>
    </location>
</feature>
<dbReference type="Gene3D" id="3.40.50.300">
    <property type="entry name" value="P-loop containing nucleotide triphosphate hydrolases"/>
    <property type="match status" value="1"/>
</dbReference>
<dbReference type="PROSITE" id="PS51257">
    <property type="entry name" value="PROKAR_LIPOPROTEIN"/>
    <property type="match status" value="1"/>
</dbReference>
<dbReference type="InterPro" id="IPR056884">
    <property type="entry name" value="NPHP3-like_N"/>
</dbReference>
<feature type="repeat" description="ANK" evidence="2">
    <location>
        <begin position="737"/>
        <end position="769"/>
    </location>
</feature>
<evidence type="ECO:0000259" key="4">
    <source>
        <dbReference type="Pfam" id="PF23239"/>
    </source>
</evidence>
<dbReference type="Pfam" id="PF24883">
    <property type="entry name" value="NPHP3_N"/>
    <property type="match status" value="1"/>
</dbReference>
<keyword evidence="1" id="KW-0677">Repeat</keyword>
<reference evidence="6" key="1">
    <citation type="submission" date="2023-06" db="EMBL/GenBank/DDBJ databases">
        <title>Genome-scale phylogeny and comparative genomics of the fungal order Sordariales.</title>
        <authorList>
            <consortium name="Lawrence Berkeley National Laboratory"/>
            <person name="Hensen N."/>
            <person name="Bonometti L."/>
            <person name="Westerberg I."/>
            <person name="Brannstrom I.O."/>
            <person name="Guillou S."/>
            <person name="Cros-Aarteil S."/>
            <person name="Calhoun S."/>
            <person name="Haridas S."/>
            <person name="Kuo A."/>
            <person name="Mondo S."/>
            <person name="Pangilinan J."/>
            <person name="Riley R."/>
            <person name="Labutti K."/>
            <person name="Andreopoulos B."/>
            <person name="Lipzen A."/>
            <person name="Chen C."/>
            <person name="Yanf M."/>
            <person name="Daum C."/>
            <person name="Ng V."/>
            <person name="Clum A."/>
            <person name="Steindorff A."/>
            <person name="Ohm R."/>
            <person name="Martin F."/>
            <person name="Silar P."/>
            <person name="Natvig D."/>
            <person name="Lalanne C."/>
            <person name="Gautier V."/>
            <person name="Ament-Velasquez S.L."/>
            <person name="Kruys A."/>
            <person name="Hutchinson M.I."/>
            <person name="Powell A.J."/>
            <person name="Barry K."/>
            <person name="Miller A.N."/>
            <person name="Grigoriev I.V."/>
            <person name="Debuchy R."/>
            <person name="Gladieux P."/>
            <person name="Thoren M.H."/>
            <person name="Johannesson H."/>
        </authorList>
    </citation>
    <scope>NUCLEOTIDE SEQUENCE</scope>
    <source>
        <strain evidence="6">PSN4</strain>
    </source>
</reference>
<dbReference type="Pfam" id="PF23239">
    <property type="entry name" value="DUF7069"/>
    <property type="match status" value="1"/>
</dbReference>
<feature type="repeat" description="ANK" evidence="2">
    <location>
        <begin position="670"/>
        <end position="702"/>
    </location>
</feature>
<keyword evidence="2" id="KW-0040">ANK repeat</keyword>
<feature type="repeat" description="ANK" evidence="2">
    <location>
        <begin position="637"/>
        <end position="669"/>
    </location>
</feature>
<dbReference type="SUPFAM" id="SSF52540">
    <property type="entry name" value="P-loop containing nucleoside triphosphate hydrolases"/>
    <property type="match status" value="1"/>
</dbReference>
<dbReference type="AlphaFoldDB" id="A0AAJ0BH85"/>
<dbReference type="InterPro" id="IPR036770">
    <property type="entry name" value="Ankyrin_rpt-contain_sf"/>
</dbReference>
<evidence type="ECO:0000313" key="6">
    <source>
        <dbReference type="EMBL" id="KAK1755826.1"/>
    </source>
</evidence>
<dbReference type="PROSITE" id="PS50297">
    <property type="entry name" value="ANK_REP_REGION"/>
    <property type="match status" value="3"/>
</dbReference>
<feature type="repeat" description="ANK" evidence="2">
    <location>
        <begin position="834"/>
        <end position="866"/>
    </location>
</feature>
<feature type="domain" description="DUF7069" evidence="4">
    <location>
        <begin position="275"/>
        <end position="327"/>
    </location>
</feature>
<dbReference type="Gene3D" id="1.25.40.20">
    <property type="entry name" value="Ankyrin repeat-containing domain"/>
    <property type="match status" value="3"/>
</dbReference>
<dbReference type="InterPro" id="IPR002110">
    <property type="entry name" value="Ankyrin_rpt"/>
</dbReference>
<dbReference type="Pfam" id="PF12796">
    <property type="entry name" value="Ank_2"/>
    <property type="match status" value="2"/>
</dbReference>
<feature type="domain" description="GPI inositol-deacylase winged helix" evidence="3">
    <location>
        <begin position="352"/>
        <end position="438"/>
    </location>
</feature>
<dbReference type="Proteomes" id="UP001239445">
    <property type="component" value="Unassembled WGS sequence"/>
</dbReference>
<name>A0AAJ0BH85_9PEZI</name>
<dbReference type="InterPro" id="IPR054471">
    <property type="entry name" value="GPIID_WHD"/>
</dbReference>
<accession>A0AAJ0BH85</accession>
<dbReference type="Pfam" id="PF22939">
    <property type="entry name" value="WHD_GPIID"/>
    <property type="match status" value="1"/>
</dbReference>
<dbReference type="InterPro" id="IPR027417">
    <property type="entry name" value="P-loop_NTPase"/>
</dbReference>
<gene>
    <name evidence="6" type="ORF">QBC47DRAFT_381406</name>
</gene>
<keyword evidence="7" id="KW-1185">Reference proteome</keyword>
<dbReference type="PANTHER" id="PTHR10039">
    <property type="entry name" value="AMELOGENIN"/>
    <property type="match status" value="1"/>
</dbReference>
<evidence type="ECO:0008006" key="8">
    <source>
        <dbReference type="Google" id="ProtNLM"/>
    </source>
</evidence>
<dbReference type="PROSITE" id="PS50088">
    <property type="entry name" value="ANK_REPEAT"/>
    <property type="match status" value="4"/>
</dbReference>
<dbReference type="SMART" id="SM00248">
    <property type="entry name" value="ANK"/>
    <property type="match status" value="8"/>
</dbReference>
<evidence type="ECO:0000259" key="3">
    <source>
        <dbReference type="Pfam" id="PF22939"/>
    </source>
</evidence>
<evidence type="ECO:0000313" key="7">
    <source>
        <dbReference type="Proteomes" id="UP001239445"/>
    </source>
</evidence>
<dbReference type="EMBL" id="MU839833">
    <property type="protein sequence ID" value="KAK1755826.1"/>
    <property type="molecule type" value="Genomic_DNA"/>
</dbReference>
<dbReference type="SUPFAM" id="SSF48403">
    <property type="entry name" value="Ankyrin repeat"/>
    <property type="match status" value="2"/>
</dbReference>
<proteinExistence type="predicted"/>
<comment type="caution">
    <text evidence="6">The sequence shown here is derived from an EMBL/GenBank/DDBJ whole genome shotgun (WGS) entry which is preliminary data.</text>
</comment>
<protein>
    <recommendedName>
        <fullName evidence="8">NACHT domain-containing protein</fullName>
    </recommendedName>
</protein>
<evidence type="ECO:0000259" key="5">
    <source>
        <dbReference type="Pfam" id="PF24883"/>
    </source>
</evidence>
<dbReference type="InterPro" id="IPR055497">
    <property type="entry name" value="DUF7069"/>
</dbReference>
<organism evidence="6 7">
    <name type="scientific">Echria macrotheca</name>
    <dbReference type="NCBI Taxonomy" id="438768"/>
    <lineage>
        <taxon>Eukaryota</taxon>
        <taxon>Fungi</taxon>
        <taxon>Dikarya</taxon>
        <taxon>Ascomycota</taxon>
        <taxon>Pezizomycotina</taxon>
        <taxon>Sordariomycetes</taxon>
        <taxon>Sordariomycetidae</taxon>
        <taxon>Sordariales</taxon>
        <taxon>Schizotheciaceae</taxon>
        <taxon>Echria</taxon>
    </lineage>
</organism>
<evidence type="ECO:0000256" key="2">
    <source>
        <dbReference type="PROSITE-ProRule" id="PRU00023"/>
    </source>
</evidence>
<sequence length="894" mass="99951">MMAARRYEASSQQLFANLGASCLGDGIQFIAPRDIQNNPIPNSLTQTREEVLAELPEVRYLDRKNINPKPVPGTCVWFVNHPLFRQWRESKESGVLWVSADPGCGKSVLARHLVDSVLTKGPNPPTVCYFFFKDGIPEQQDLVQALRCILHQLFTQAPHLLSQELIRRFKTGGQILKKSSGELWNILMRASENASAGEIICLFDAIDECENRGSQLIKELCELCRHTTAASNSRLKFLLTSRPFEAINLGLQPRDVPNLPIIHLSGETGPEMEAISQEIDLFIKARVENIGKSRRLTADEQSQLLERLLGVGNRTYLWVYLTLDLVEKTILLDKSISDVTDRLPETVESAYDRILSNSSDRVMALKVLQIVTAAVRPLTVKEMSVALALQRGPGSELDIAPEERVGKDVREACGLFVMVIDSKIHLLHQTAREFLVRNLDTATLPMEDRAFTWKHSIWPEESHLMLAKTCIQYLLLPGLELDPLGQGESLSQYTERRIFLDYSAKNWATHTRELTAETQCALNPSVLAICDTNSTRFSTWLRVYWSSLPTEFPEGFTTLMAASYFGLEMTVKHLLRTAKGDDLDARDQVHERTALSWAAGEGHYAVTKLLVSGVQSIPMRFIQPFWRGSRINSLDKYGRPPLSYAVWSGNTKVVKLLVKKGAQVDLEDDIGGTPLSYAVCGGHQEIIKILLERGVEIGSEAEILRDLLFSATSYGDHAVVKMLLETAKVDPNTQNEYGWIPLIIASTMGNLQILRIFLRNSADVNAETPGIGRPLDHAIHKGDEECVKAILERKPELNYCSFFARCRLFAECPLIGGCPLFSGCPLFPPSFDRRKQSPLVLAVLHEQKAITKLLLEHGAAPDFKGSGSHSPFQLAQEMGQHELTELMKPYMSSP</sequence>
<evidence type="ECO:0000256" key="1">
    <source>
        <dbReference type="ARBA" id="ARBA00022737"/>
    </source>
</evidence>